<dbReference type="EMBL" id="JAVDVI010000006">
    <property type="protein sequence ID" value="MDR6967704.1"/>
    <property type="molecule type" value="Genomic_DNA"/>
</dbReference>
<sequence>MDTKIYNKTNFHRHTFCVFKEVNLEKVIGLKPNYTSKSGSSYYFTEEGVYRVSNHWGRAANCKWRLQALEDVASSRTRAGYANWNEFHPDNDVQKLYFIEVDFDANSVNYNHIGNNSEVQSMLRTASETTKRIKQIRLILKSDDWAKHLDFDDLEDARKQIILELIVTDKTLQEIKKAPFR</sequence>
<dbReference type="RefSeq" id="WP_310025955.1">
    <property type="nucleotide sequence ID" value="NZ_JAVDVI010000006.1"/>
</dbReference>
<evidence type="ECO:0000313" key="1">
    <source>
        <dbReference type="EMBL" id="MDR6967704.1"/>
    </source>
</evidence>
<protein>
    <recommendedName>
        <fullName evidence="3">DUF4304 domain-containing protein</fullName>
    </recommendedName>
</protein>
<evidence type="ECO:0000313" key="2">
    <source>
        <dbReference type="Proteomes" id="UP001255185"/>
    </source>
</evidence>
<dbReference type="Proteomes" id="UP001255185">
    <property type="component" value="Unassembled WGS sequence"/>
</dbReference>
<evidence type="ECO:0008006" key="3">
    <source>
        <dbReference type="Google" id="ProtNLM"/>
    </source>
</evidence>
<accession>A0ABU1TP15</accession>
<keyword evidence="2" id="KW-1185">Reference proteome</keyword>
<organism evidence="1 2">
    <name type="scientific">Flavobacterium arsenatis</name>
    <dbReference type="NCBI Taxonomy" id="1484332"/>
    <lineage>
        <taxon>Bacteria</taxon>
        <taxon>Pseudomonadati</taxon>
        <taxon>Bacteroidota</taxon>
        <taxon>Flavobacteriia</taxon>
        <taxon>Flavobacteriales</taxon>
        <taxon>Flavobacteriaceae</taxon>
        <taxon>Flavobacterium</taxon>
    </lineage>
</organism>
<proteinExistence type="predicted"/>
<gene>
    <name evidence="1" type="ORF">J2X31_001716</name>
</gene>
<comment type="caution">
    <text evidence="1">The sequence shown here is derived from an EMBL/GenBank/DDBJ whole genome shotgun (WGS) entry which is preliminary data.</text>
</comment>
<reference evidence="1 2" key="1">
    <citation type="submission" date="2023-07" db="EMBL/GenBank/DDBJ databases">
        <title>Sorghum-associated microbial communities from plants grown in Nebraska, USA.</title>
        <authorList>
            <person name="Schachtman D."/>
        </authorList>
    </citation>
    <scope>NUCLEOTIDE SEQUENCE [LARGE SCALE GENOMIC DNA]</scope>
    <source>
        <strain evidence="1 2">3773</strain>
    </source>
</reference>
<name>A0ABU1TP15_9FLAO</name>